<evidence type="ECO:0000256" key="1">
    <source>
        <dbReference type="ARBA" id="ARBA00034736"/>
    </source>
</evidence>
<dbReference type="InterPro" id="IPR016024">
    <property type="entry name" value="ARM-type_fold"/>
</dbReference>
<dbReference type="EMBL" id="JAGPNK010000001">
    <property type="protein sequence ID" value="KAH7327835.1"/>
    <property type="molecule type" value="Genomic_DNA"/>
</dbReference>
<reference evidence="3" key="1">
    <citation type="journal article" date="2021" name="Nat. Commun.">
        <title>Genetic determinants of endophytism in the Arabidopsis root mycobiome.</title>
        <authorList>
            <person name="Mesny F."/>
            <person name="Miyauchi S."/>
            <person name="Thiergart T."/>
            <person name="Pickel B."/>
            <person name="Atanasova L."/>
            <person name="Karlsson M."/>
            <person name="Huettel B."/>
            <person name="Barry K.W."/>
            <person name="Haridas S."/>
            <person name="Chen C."/>
            <person name="Bauer D."/>
            <person name="Andreopoulos W."/>
            <person name="Pangilinan J."/>
            <person name="LaButti K."/>
            <person name="Riley R."/>
            <person name="Lipzen A."/>
            <person name="Clum A."/>
            <person name="Drula E."/>
            <person name="Henrissat B."/>
            <person name="Kohler A."/>
            <person name="Grigoriev I.V."/>
            <person name="Martin F.M."/>
            <person name="Hacquard S."/>
        </authorList>
    </citation>
    <scope>NUCLEOTIDE SEQUENCE</scope>
    <source>
        <strain evidence="3">MPI-CAGE-CH-0235</strain>
    </source>
</reference>
<dbReference type="GO" id="GO:0110078">
    <property type="term" value="C:TTT Hsp90 cochaperone complex"/>
    <property type="evidence" value="ECO:0007669"/>
    <property type="project" value="InterPro"/>
</dbReference>
<dbReference type="Pfam" id="PF10521">
    <property type="entry name" value="Tti2"/>
    <property type="match status" value="1"/>
</dbReference>
<comment type="similarity">
    <text evidence="1">Belongs to the TTI2 family.</text>
</comment>
<proteinExistence type="inferred from homology"/>
<dbReference type="SUPFAM" id="SSF48371">
    <property type="entry name" value="ARM repeat"/>
    <property type="match status" value="1"/>
</dbReference>
<feature type="region of interest" description="Disordered" evidence="2">
    <location>
        <begin position="160"/>
        <end position="189"/>
    </location>
</feature>
<dbReference type="InterPro" id="IPR018870">
    <property type="entry name" value="Tti2"/>
</dbReference>
<feature type="compositionally biased region" description="Polar residues" evidence="2">
    <location>
        <begin position="160"/>
        <end position="169"/>
    </location>
</feature>
<evidence type="ECO:0000313" key="3">
    <source>
        <dbReference type="EMBL" id="KAH7327835.1"/>
    </source>
</evidence>
<organism evidence="3 4">
    <name type="scientific">Stachybotrys elegans</name>
    <dbReference type="NCBI Taxonomy" id="80388"/>
    <lineage>
        <taxon>Eukaryota</taxon>
        <taxon>Fungi</taxon>
        <taxon>Dikarya</taxon>
        <taxon>Ascomycota</taxon>
        <taxon>Pezizomycotina</taxon>
        <taxon>Sordariomycetes</taxon>
        <taxon>Hypocreomycetidae</taxon>
        <taxon>Hypocreales</taxon>
        <taxon>Stachybotryaceae</taxon>
        <taxon>Stachybotrys</taxon>
    </lineage>
</organism>
<dbReference type="PANTHER" id="PTHR32226">
    <property type="entry name" value="TELO2-INTERACTING PROTEIN 2"/>
    <property type="match status" value="1"/>
</dbReference>
<gene>
    <name evidence="3" type="ORF">B0I35DRAFT_472604</name>
</gene>
<evidence type="ECO:0000256" key="2">
    <source>
        <dbReference type="SAM" id="MobiDB-lite"/>
    </source>
</evidence>
<dbReference type="GO" id="GO:0005634">
    <property type="term" value="C:nucleus"/>
    <property type="evidence" value="ECO:0007669"/>
    <property type="project" value="TreeGrafter"/>
</dbReference>
<dbReference type="AlphaFoldDB" id="A0A8K0T2U3"/>
<keyword evidence="4" id="KW-1185">Reference proteome</keyword>
<name>A0A8K0T2U3_9HYPO</name>
<accession>A0A8K0T2U3</accession>
<comment type="caution">
    <text evidence="3">The sequence shown here is derived from an EMBL/GenBank/DDBJ whole genome shotgun (WGS) entry which is preliminary data.</text>
</comment>
<dbReference type="Proteomes" id="UP000813444">
    <property type="component" value="Unassembled WGS sequence"/>
</dbReference>
<sequence>MADKSALDDITEIINATHDEPSRRDASLAALAQLEGVELRSQPQEALQQLAQSVSEKLLQPQLLPTDGSSKTGDATSVLIGETALSCLTAISSALQEALDGEVLVVLLAYTNPSSPYASDRAAELANSLLSNQLADDDKLTHFIVEVVLKGTLRPLFSKSTSRVTSSGRPSHLEQPAKSATATTDGEAPWKQAGGIATMARLQWAVKASNEALIRAHWPLFAPPLLTVVEDTSTVYRAYGLEILDMFVAKCPAEILQSTGLHAIIEDAVFPTLMFLPSLTPEDESISLLHPAYRTLICLAERNHSKQEEKSRRSLDRLVRGGIIAGYHHASQYPRIVEVLMAYTATIVNHLGLSASRHLEARDTHGCEEISQQLIAISNGLQQIWKQSQLDLSPRLSELMARRPQLAELFAGIQAQ</sequence>
<dbReference type="OrthoDB" id="6417021at2759"/>
<dbReference type="PANTHER" id="PTHR32226:SF2">
    <property type="entry name" value="TELO2-INTERACTING PROTEIN 2"/>
    <property type="match status" value="1"/>
</dbReference>
<evidence type="ECO:0000313" key="4">
    <source>
        <dbReference type="Proteomes" id="UP000813444"/>
    </source>
</evidence>
<protein>
    <submittedName>
        <fullName evidence="3">Uncharacterized protein</fullName>
    </submittedName>
</protein>
<dbReference type="GO" id="GO:0005829">
    <property type="term" value="C:cytosol"/>
    <property type="evidence" value="ECO:0007669"/>
    <property type="project" value="TreeGrafter"/>
</dbReference>